<dbReference type="PANTHER" id="PTHR32182">
    <property type="entry name" value="DNA REPLICATION AND REPAIR PROTEIN RECF"/>
    <property type="match status" value="1"/>
</dbReference>
<keyword evidence="9" id="KW-1185">Reference proteome</keyword>
<evidence type="ECO:0000256" key="5">
    <source>
        <dbReference type="ARBA" id="ARBA00023125"/>
    </source>
</evidence>
<keyword evidence="4 6" id="KW-0067">ATP-binding</keyword>
<keyword evidence="1 6" id="KW-0963">Cytoplasm</keyword>
<dbReference type="GO" id="GO:0005737">
    <property type="term" value="C:cytoplasm"/>
    <property type="evidence" value="ECO:0007669"/>
    <property type="project" value="UniProtKB-SubCell"/>
</dbReference>
<evidence type="ECO:0000313" key="8">
    <source>
        <dbReference type="EMBL" id="RCU45407.1"/>
    </source>
</evidence>
<dbReference type="NCBIfam" id="TIGR00611">
    <property type="entry name" value="recf"/>
    <property type="match status" value="1"/>
</dbReference>
<name>A0A368N4C6_9GAMM</name>
<evidence type="ECO:0000313" key="9">
    <source>
        <dbReference type="Proteomes" id="UP000252558"/>
    </source>
</evidence>
<protein>
    <recommendedName>
        <fullName evidence="6">DNA replication and repair protein RecF</fullName>
    </recommendedName>
</protein>
<keyword evidence="5 6" id="KW-0238">DNA-binding</keyword>
<dbReference type="GO" id="GO:0003697">
    <property type="term" value="F:single-stranded DNA binding"/>
    <property type="evidence" value="ECO:0007669"/>
    <property type="project" value="UniProtKB-UniRule"/>
</dbReference>
<comment type="function">
    <text evidence="6">The RecF protein is involved in DNA metabolism; it is required for DNA replication and normal SOS inducibility. RecF binds preferentially to single-stranded, linear DNA. It also seems to bind ATP.</text>
</comment>
<feature type="domain" description="RecF/RecN/SMC N-terminal" evidence="7">
    <location>
        <begin position="3"/>
        <end position="355"/>
    </location>
</feature>
<dbReference type="OrthoDB" id="9803889at2"/>
<sequence>MSITRINISDLRNLKNVGLELGPSFNFFFGENGAGKTSLLEAVYLIHAGRSFRTSDLSKVIANQHEQFFLYLENSDADGNVVRLGLSRARKGVFQAKVDGDTVSTLSALASHLPVQIVSPESLMLLSGGNKERRKFIDWGVFHVEHRFHECWRRSERLLAQRNRLLKTKARRSEFTSWDQAFVKEALELTAYRQAYVTELLPFFSDLAHAFFPQFEVKFVFRPGWTDRESLADILVRDFDRDCKYGYTQSGPHRSGFSLRVDGQAAEAVCSRGQLKLLVCCLKLAQAKHLRENRGLRAIFLLDDIESELDGANRQRVLEQLRLLGCQALITLINREAITSGLASDDRVFHVEQGCVKSWQFVNDAHTANNND</sequence>
<dbReference type="Proteomes" id="UP000252558">
    <property type="component" value="Unassembled WGS sequence"/>
</dbReference>
<dbReference type="GO" id="GO:0006260">
    <property type="term" value="P:DNA replication"/>
    <property type="evidence" value="ECO:0007669"/>
    <property type="project" value="UniProtKB-UniRule"/>
</dbReference>
<dbReference type="GO" id="GO:0005524">
    <property type="term" value="F:ATP binding"/>
    <property type="evidence" value="ECO:0007669"/>
    <property type="project" value="UniProtKB-UniRule"/>
</dbReference>
<dbReference type="SUPFAM" id="SSF52540">
    <property type="entry name" value="P-loop containing nucleoside triphosphate hydrolases"/>
    <property type="match status" value="1"/>
</dbReference>
<keyword evidence="3 6" id="KW-0547">Nucleotide-binding</keyword>
<dbReference type="EMBL" id="QPID01000010">
    <property type="protein sequence ID" value="RCU45407.1"/>
    <property type="molecule type" value="Genomic_DNA"/>
</dbReference>
<organism evidence="8 9">
    <name type="scientific">Corallincola holothuriorum</name>
    <dbReference type="NCBI Taxonomy" id="2282215"/>
    <lineage>
        <taxon>Bacteria</taxon>
        <taxon>Pseudomonadati</taxon>
        <taxon>Pseudomonadota</taxon>
        <taxon>Gammaproteobacteria</taxon>
        <taxon>Alteromonadales</taxon>
        <taxon>Psychromonadaceae</taxon>
        <taxon>Corallincola</taxon>
    </lineage>
</organism>
<dbReference type="HAMAP" id="MF_00365">
    <property type="entry name" value="RecF"/>
    <property type="match status" value="1"/>
</dbReference>
<comment type="subcellular location">
    <subcellularLocation>
        <location evidence="6">Cytoplasm</location>
    </subcellularLocation>
</comment>
<proteinExistence type="inferred from homology"/>
<dbReference type="GO" id="GO:0006302">
    <property type="term" value="P:double-strand break repair"/>
    <property type="evidence" value="ECO:0007669"/>
    <property type="project" value="TreeGrafter"/>
</dbReference>
<reference evidence="8 9" key="1">
    <citation type="submission" date="2018-07" db="EMBL/GenBank/DDBJ databases">
        <title>Corallincola holothuriorum sp. nov., a new facultative anaerobe isolated from sea cucumber Apostichopus japonicus.</title>
        <authorList>
            <person name="Xia H."/>
        </authorList>
    </citation>
    <scope>NUCLEOTIDE SEQUENCE [LARGE SCALE GENOMIC DNA]</scope>
    <source>
        <strain evidence="8 9">C4</strain>
    </source>
</reference>
<evidence type="ECO:0000256" key="1">
    <source>
        <dbReference type="ARBA" id="ARBA00022490"/>
    </source>
</evidence>
<dbReference type="Gene3D" id="1.20.1050.90">
    <property type="entry name" value="RecF/RecN/SMC, N-terminal domain"/>
    <property type="match status" value="1"/>
</dbReference>
<evidence type="ECO:0000256" key="6">
    <source>
        <dbReference type="HAMAP-Rule" id="MF_00365"/>
    </source>
</evidence>
<dbReference type="Gene3D" id="3.40.50.300">
    <property type="entry name" value="P-loop containing nucleotide triphosphate hydrolases"/>
    <property type="match status" value="1"/>
</dbReference>
<keyword evidence="6" id="KW-0742">SOS response</keyword>
<dbReference type="RefSeq" id="WP_114339263.1">
    <property type="nucleotide sequence ID" value="NZ_QPID01000010.1"/>
</dbReference>
<dbReference type="InterPro" id="IPR042174">
    <property type="entry name" value="RecF_2"/>
</dbReference>
<evidence type="ECO:0000256" key="2">
    <source>
        <dbReference type="ARBA" id="ARBA00022705"/>
    </source>
</evidence>
<dbReference type="GO" id="GO:0000731">
    <property type="term" value="P:DNA synthesis involved in DNA repair"/>
    <property type="evidence" value="ECO:0007669"/>
    <property type="project" value="TreeGrafter"/>
</dbReference>
<dbReference type="InterPro" id="IPR027417">
    <property type="entry name" value="P-loop_NTPase"/>
</dbReference>
<evidence type="ECO:0000256" key="4">
    <source>
        <dbReference type="ARBA" id="ARBA00022840"/>
    </source>
</evidence>
<dbReference type="AlphaFoldDB" id="A0A368N4C6"/>
<dbReference type="Pfam" id="PF02463">
    <property type="entry name" value="SMC_N"/>
    <property type="match status" value="1"/>
</dbReference>
<gene>
    <name evidence="6" type="primary">recF</name>
    <name evidence="8" type="ORF">DU002_15215</name>
</gene>
<evidence type="ECO:0000259" key="7">
    <source>
        <dbReference type="Pfam" id="PF02463"/>
    </source>
</evidence>
<dbReference type="InterPro" id="IPR001238">
    <property type="entry name" value="DNA-binding_RecF"/>
</dbReference>
<keyword evidence="2 6" id="KW-0235">DNA replication</keyword>
<dbReference type="InterPro" id="IPR003395">
    <property type="entry name" value="RecF/RecN/SMC_N"/>
</dbReference>
<comment type="similarity">
    <text evidence="6">Belongs to the RecF family.</text>
</comment>
<accession>A0A368N4C6</accession>
<dbReference type="GO" id="GO:0009432">
    <property type="term" value="P:SOS response"/>
    <property type="evidence" value="ECO:0007669"/>
    <property type="project" value="UniProtKB-UniRule"/>
</dbReference>
<comment type="caution">
    <text evidence="8">The sequence shown here is derived from an EMBL/GenBank/DDBJ whole genome shotgun (WGS) entry which is preliminary data.</text>
</comment>
<keyword evidence="6" id="KW-0234">DNA repair</keyword>
<dbReference type="PANTHER" id="PTHR32182:SF0">
    <property type="entry name" value="DNA REPLICATION AND REPAIR PROTEIN RECF"/>
    <property type="match status" value="1"/>
</dbReference>
<feature type="binding site" evidence="6">
    <location>
        <begin position="30"/>
        <end position="37"/>
    </location>
    <ligand>
        <name>ATP</name>
        <dbReference type="ChEBI" id="CHEBI:30616"/>
    </ligand>
</feature>
<evidence type="ECO:0000256" key="3">
    <source>
        <dbReference type="ARBA" id="ARBA00022741"/>
    </source>
</evidence>
<keyword evidence="6" id="KW-0227">DNA damage</keyword>